<evidence type="ECO:0000313" key="7">
    <source>
        <dbReference type="EMBL" id="KAF5899500.1"/>
    </source>
</evidence>
<evidence type="ECO:0000256" key="1">
    <source>
        <dbReference type="ARBA" id="ARBA00004123"/>
    </source>
</evidence>
<keyword evidence="4" id="KW-0804">Transcription</keyword>
<dbReference type="GO" id="GO:0000978">
    <property type="term" value="F:RNA polymerase II cis-regulatory region sequence-specific DNA binding"/>
    <property type="evidence" value="ECO:0007669"/>
    <property type="project" value="TreeGrafter"/>
</dbReference>
<dbReference type="Pfam" id="PF00605">
    <property type="entry name" value="IRF"/>
    <property type="match status" value="1"/>
</dbReference>
<dbReference type="SUPFAM" id="SSF49879">
    <property type="entry name" value="SMAD/FHA domain"/>
    <property type="match status" value="1"/>
</dbReference>
<dbReference type="GO" id="GO:0000981">
    <property type="term" value="F:DNA-binding transcription factor activity, RNA polymerase II-specific"/>
    <property type="evidence" value="ECO:0007669"/>
    <property type="project" value="TreeGrafter"/>
</dbReference>
<dbReference type="Gene3D" id="2.60.200.10">
    <property type="match status" value="1"/>
</dbReference>
<dbReference type="AlphaFoldDB" id="A0A8J4TQG1"/>
<dbReference type="CDD" id="cd00103">
    <property type="entry name" value="IRF"/>
    <property type="match status" value="1"/>
</dbReference>
<dbReference type="SMART" id="SM00348">
    <property type="entry name" value="IRF"/>
    <property type="match status" value="1"/>
</dbReference>
<dbReference type="InterPro" id="IPR001346">
    <property type="entry name" value="Interferon_reg_fact_DNA-bd_dom"/>
</dbReference>
<dbReference type="GO" id="GO:0045893">
    <property type="term" value="P:positive regulation of DNA-templated transcription"/>
    <property type="evidence" value="ECO:0007669"/>
    <property type="project" value="UniProtKB-ARBA"/>
</dbReference>
<dbReference type="InterPro" id="IPR036388">
    <property type="entry name" value="WH-like_DNA-bd_sf"/>
</dbReference>
<comment type="subcellular location">
    <subcellularLocation>
        <location evidence="1">Nucleus</location>
    </subcellularLocation>
</comment>
<dbReference type="Pfam" id="PF10401">
    <property type="entry name" value="IRF-3"/>
    <property type="match status" value="1"/>
</dbReference>
<dbReference type="OrthoDB" id="8691508at2759"/>
<keyword evidence="5" id="KW-0539">Nucleus</keyword>
<dbReference type="InterPro" id="IPR019471">
    <property type="entry name" value="Interferon_reg_factor-3"/>
</dbReference>
<dbReference type="PROSITE" id="PS00601">
    <property type="entry name" value="IRF_1"/>
    <property type="match status" value="1"/>
</dbReference>
<dbReference type="GO" id="GO:0005634">
    <property type="term" value="C:nucleus"/>
    <property type="evidence" value="ECO:0007669"/>
    <property type="project" value="UniProtKB-SubCell"/>
</dbReference>
<keyword evidence="8" id="KW-1185">Reference proteome</keyword>
<dbReference type="Gene3D" id="1.10.10.10">
    <property type="entry name" value="Winged helix-like DNA-binding domain superfamily/Winged helix DNA-binding domain"/>
    <property type="match status" value="1"/>
</dbReference>
<name>A0A8J4TQG1_CLAMG</name>
<dbReference type="PRINTS" id="PR00267">
    <property type="entry name" value="INTFRNREGFCT"/>
</dbReference>
<keyword evidence="3" id="KW-0238">DNA-binding</keyword>
<dbReference type="InterPro" id="IPR019817">
    <property type="entry name" value="Interferon_reg_fac_CS"/>
</dbReference>
<reference evidence="7" key="1">
    <citation type="submission" date="2020-07" db="EMBL/GenBank/DDBJ databases">
        <title>Clarias magur genome sequencing, assembly and annotation.</title>
        <authorList>
            <person name="Kushwaha B."/>
            <person name="Kumar R."/>
            <person name="Das P."/>
            <person name="Joshi C.G."/>
            <person name="Kumar D."/>
            <person name="Nagpure N.S."/>
            <person name="Pandey M."/>
            <person name="Agarwal S."/>
            <person name="Srivastava S."/>
            <person name="Singh M."/>
            <person name="Sahoo L."/>
            <person name="Jayasankar P."/>
            <person name="Meher P.K."/>
            <person name="Koringa P.G."/>
            <person name="Iquebal M.A."/>
            <person name="Das S.P."/>
            <person name="Bit A."/>
            <person name="Patnaik S."/>
            <person name="Patel N."/>
            <person name="Shah T.M."/>
            <person name="Hinsu A."/>
            <person name="Jena J.K."/>
        </authorList>
    </citation>
    <scope>NUCLEOTIDE SEQUENCE</scope>
    <source>
        <strain evidence="7">CIFAMagur01</strain>
        <tissue evidence="7">Testis</tissue>
    </source>
</reference>
<dbReference type="PANTHER" id="PTHR11949:SF1">
    <property type="entry name" value="INTERFERON REGULATORY FACTOR 3"/>
    <property type="match status" value="1"/>
</dbReference>
<dbReference type="InterPro" id="IPR036390">
    <property type="entry name" value="WH_DNA-bd_sf"/>
</dbReference>
<dbReference type="PROSITE" id="PS51507">
    <property type="entry name" value="IRF_2"/>
    <property type="match status" value="1"/>
</dbReference>
<evidence type="ECO:0000256" key="2">
    <source>
        <dbReference type="ARBA" id="ARBA00023015"/>
    </source>
</evidence>
<feature type="domain" description="IRF tryptophan pentad repeat" evidence="6">
    <location>
        <begin position="5"/>
        <end position="109"/>
    </location>
</feature>
<evidence type="ECO:0000313" key="8">
    <source>
        <dbReference type="Proteomes" id="UP000727407"/>
    </source>
</evidence>
<dbReference type="SMART" id="SM01243">
    <property type="entry name" value="IRF-3"/>
    <property type="match status" value="1"/>
</dbReference>
<accession>A0A8J4TQG1</accession>
<comment type="caution">
    <text evidence="7">The sequence shown here is derived from an EMBL/GenBank/DDBJ whole genome shotgun (WGS) entry which is preliminary data.</text>
</comment>
<keyword evidence="2" id="KW-0805">Transcription regulation</keyword>
<dbReference type="SUPFAM" id="SSF46785">
    <property type="entry name" value="Winged helix' DNA-binding domain"/>
    <property type="match status" value="1"/>
</dbReference>
<dbReference type="InterPro" id="IPR008984">
    <property type="entry name" value="SMAD_FHA_dom_sf"/>
</dbReference>
<proteinExistence type="predicted"/>
<organism evidence="7 8">
    <name type="scientific">Clarias magur</name>
    <name type="common">Asian catfish</name>
    <name type="synonym">Macropteronotus magur</name>
    <dbReference type="NCBI Taxonomy" id="1594786"/>
    <lineage>
        <taxon>Eukaryota</taxon>
        <taxon>Metazoa</taxon>
        <taxon>Chordata</taxon>
        <taxon>Craniata</taxon>
        <taxon>Vertebrata</taxon>
        <taxon>Euteleostomi</taxon>
        <taxon>Actinopterygii</taxon>
        <taxon>Neopterygii</taxon>
        <taxon>Teleostei</taxon>
        <taxon>Ostariophysi</taxon>
        <taxon>Siluriformes</taxon>
        <taxon>Clariidae</taxon>
        <taxon>Clarias</taxon>
    </lineage>
</organism>
<evidence type="ECO:0000256" key="5">
    <source>
        <dbReference type="ARBA" id="ARBA00023242"/>
    </source>
</evidence>
<dbReference type="Proteomes" id="UP000727407">
    <property type="component" value="Unassembled WGS sequence"/>
</dbReference>
<dbReference type="GO" id="GO:0002376">
    <property type="term" value="P:immune system process"/>
    <property type="evidence" value="ECO:0007669"/>
    <property type="project" value="TreeGrafter"/>
</dbReference>
<evidence type="ECO:0000256" key="3">
    <source>
        <dbReference type="ARBA" id="ARBA00023125"/>
    </source>
</evidence>
<dbReference type="EMBL" id="QNUK01000164">
    <property type="protein sequence ID" value="KAF5899500.1"/>
    <property type="molecule type" value="Genomic_DNA"/>
</dbReference>
<feature type="non-terminal residue" evidence="7">
    <location>
        <position position="1"/>
    </location>
</feature>
<evidence type="ECO:0000259" key="6">
    <source>
        <dbReference type="PROSITE" id="PS51507"/>
    </source>
</evidence>
<sequence length="440" mass="49409">MAQPKPLFIPWLKQQIDSGQYPGVQWVNQECTKFSIPWKHGLRQDSNSDDNLIFKAWAQTSAGSNGQIAGDPSVWKRNFRSALRIKGFKIVEDNKNDTANPHKIYRWPDDTHSVASACSTADSSPVGNIDISPVDTMYLAEEELFPDGTTQPDLLQMCLADLNIVDSDPELPVNPVFLEDPLHMNPNRCCDAPFPIQETSGMNHFSPVHGAMAGAGQIPPAEDTLMFAQYSPLEGAIMGTQEHIHQANHEPVQSNSNYSGENPFGTHFQVNVYYRGKQVLSQLVENEAGFCLVFRNDPNQLPSALPAVQLPGTESILDQTQAETTQTILNNLGGLEVRQEGSKLMGYRWGDSRIYWGLDKHEQGPTSRAVSKIRPEPIYSFKRFVSDLMAFIDRHGKSPSYALYFFLGQQWPDPKRKPWEKKFIMVELHATCSQTRPVYL</sequence>
<evidence type="ECO:0000256" key="4">
    <source>
        <dbReference type="ARBA" id="ARBA00023163"/>
    </source>
</evidence>
<dbReference type="InterPro" id="IPR017855">
    <property type="entry name" value="SMAD-like_dom_sf"/>
</dbReference>
<dbReference type="PANTHER" id="PTHR11949">
    <property type="entry name" value="INTERFERON REGULATORY FACTOR"/>
    <property type="match status" value="1"/>
</dbReference>
<protein>
    <submittedName>
        <fullName evidence="7">Interferon regulatory factor 3-like</fullName>
    </submittedName>
</protein>
<gene>
    <name evidence="7" type="primary">irf3</name>
    <name evidence="7" type="ORF">DAT39_010784</name>
</gene>